<dbReference type="STRING" id="427683.A5481_12220"/>
<dbReference type="SUPFAM" id="SSF54427">
    <property type="entry name" value="NTF2-like"/>
    <property type="match status" value="1"/>
</dbReference>
<comment type="caution">
    <text evidence="1">The sequence shown here is derived from an EMBL/GenBank/DDBJ whole genome shotgun (WGS) entry which is preliminary data.</text>
</comment>
<protein>
    <recommendedName>
        <fullName evidence="3">Ester cyclase</fullName>
    </recommendedName>
</protein>
<dbReference type="Pfam" id="PF07366">
    <property type="entry name" value="SnoaL"/>
    <property type="match status" value="1"/>
</dbReference>
<dbReference type="EMBL" id="LWHQ01000021">
    <property type="protein sequence ID" value="OAS24853.1"/>
    <property type="molecule type" value="Genomic_DNA"/>
</dbReference>
<proteinExistence type="predicted"/>
<dbReference type="Gene3D" id="3.10.450.50">
    <property type="match status" value="1"/>
</dbReference>
<dbReference type="AlphaFoldDB" id="A0A179SD15"/>
<sequence length="137" mass="14911">MSREASIQATEKFGELVNGGRFDDFPEVVAPDCHDHDPAPGQHMGPEGYQAFFTQLRSAFPDMQVEVKKLVADGDSVAFAYTLTGTHQGDFNGHKPTGKAIKVRGMQIGRFVDGKMVERWGSSDELGILKQIGAIEG</sequence>
<dbReference type="InterPro" id="IPR032710">
    <property type="entry name" value="NTF2-like_dom_sf"/>
</dbReference>
<dbReference type="PANTHER" id="PTHR38436:SF1">
    <property type="entry name" value="ESTER CYCLASE"/>
    <property type="match status" value="1"/>
</dbReference>
<dbReference type="PANTHER" id="PTHR38436">
    <property type="entry name" value="POLYKETIDE CYCLASE SNOAL-LIKE DOMAIN"/>
    <property type="match status" value="1"/>
</dbReference>
<dbReference type="RefSeq" id="WP_048434665.1">
    <property type="nucleotide sequence ID" value="NZ_LWHQ01000021.1"/>
</dbReference>
<name>A0A179SD15_9HYPH</name>
<dbReference type="InterPro" id="IPR009959">
    <property type="entry name" value="Cyclase_SnoaL-like"/>
</dbReference>
<gene>
    <name evidence="1" type="ORF">A5481_12220</name>
</gene>
<accession>A0A179SD15</accession>
<dbReference type="OrthoDB" id="129343at2"/>
<reference evidence="1 2" key="1">
    <citation type="submission" date="2016-04" db="EMBL/GenBank/DDBJ databases">
        <authorList>
            <person name="Evans L.H."/>
            <person name="Alamgir A."/>
            <person name="Owens N."/>
            <person name="Weber N.D."/>
            <person name="Virtaneva K."/>
            <person name="Barbian K."/>
            <person name="Babar A."/>
            <person name="Rosenke K."/>
        </authorList>
    </citation>
    <scope>NUCLEOTIDE SEQUENCE [LARGE SCALE GENOMIC DNA]</scope>
    <source>
        <strain evidence="1 2">PMB02</strain>
    </source>
</reference>
<dbReference type="Proteomes" id="UP000078316">
    <property type="component" value="Unassembled WGS sequence"/>
</dbReference>
<evidence type="ECO:0008006" key="3">
    <source>
        <dbReference type="Google" id="ProtNLM"/>
    </source>
</evidence>
<evidence type="ECO:0000313" key="2">
    <source>
        <dbReference type="Proteomes" id="UP000078316"/>
    </source>
</evidence>
<dbReference type="GO" id="GO:0030638">
    <property type="term" value="P:polyketide metabolic process"/>
    <property type="evidence" value="ECO:0007669"/>
    <property type="project" value="InterPro"/>
</dbReference>
<evidence type="ECO:0000313" key="1">
    <source>
        <dbReference type="EMBL" id="OAS24853.1"/>
    </source>
</evidence>
<organism evidence="1 2">
    <name type="scientific">Methylobacterium platani</name>
    <dbReference type="NCBI Taxonomy" id="427683"/>
    <lineage>
        <taxon>Bacteria</taxon>
        <taxon>Pseudomonadati</taxon>
        <taxon>Pseudomonadota</taxon>
        <taxon>Alphaproteobacteria</taxon>
        <taxon>Hyphomicrobiales</taxon>
        <taxon>Methylobacteriaceae</taxon>
        <taxon>Methylobacterium</taxon>
    </lineage>
</organism>